<dbReference type="Pfam" id="PF24906">
    <property type="entry name" value="Zf_WRKY19"/>
    <property type="match status" value="2"/>
</dbReference>
<dbReference type="EMBL" id="DF237661">
    <property type="protein sequence ID" value="GAQ90999.1"/>
    <property type="molecule type" value="Genomic_DNA"/>
</dbReference>
<dbReference type="PANTHER" id="PTHR31827:SF1">
    <property type="entry name" value="EMB|CAB89363.1"/>
    <property type="match status" value="1"/>
</dbReference>
<evidence type="ECO:0000259" key="1">
    <source>
        <dbReference type="Pfam" id="PF24906"/>
    </source>
</evidence>
<organism evidence="2 3">
    <name type="scientific">Klebsormidium nitens</name>
    <name type="common">Green alga</name>
    <name type="synonym">Ulothrix nitens</name>
    <dbReference type="NCBI Taxonomy" id="105231"/>
    <lineage>
        <taxon>Eukaryota</taxon>
        <taxon>Viridiplantae</taxon>
        <taxon>Streptophyta</taxon>
        <taxon>Klebsormidiophyceae</taxon>
        <taxon>Klebsormidiales</taxon>
        <taxon>Klebsormidiaceae</taxon>
        <taxon>Klebsormidium</taxon>
    </lineage>
</organism>
<name>A0A1Y1ING1_KLENI</name>
<feature type="domain" description="WRKY19-like zinc finger" evidence="1">
    <location>
        <begin position="409"/>
        <end position="433"/>
    </location>
</feature>
<protein>
    <submittedName>
        <fullName evidence="2">Hypothetical virus protein</fullName>
    </submittedName>
</protein>
<dbReference type="GO" id="GO:0046782">
    <property type="term" value="P:regulation of viral transcription"/>
    <property type="evidence" value="ECO:0007669"/>
    <property type="project" value="InterPro"/>
</dbReference>
<gene>
    <name evidence="2" type="ORF">KFL_007120040</name>
</gene>
<dbReference type="InterPro" id="IPR007031">
    <property type="entry name" value="Poxvirus_VLTF3"/>
</dbReference>
<evidence type="ECO:0000313" key="3">
    <source>
        <dbReference type="Proteomes" id="UP000054558"/>
    </source>
</evidence>
<dbReference type="OrthoDB" id="543007at2759"/>
<feature type="domain" description="WRKY19-like zinc finger" evidence="1">
    <location>
        <begin position="434"/>
        <end position="458"/>
    </location>
</feature>
<dbReference type="Proteomes" id="UP000054558">
    <property type="component" value="Unassembled WGS sequence"/>
</dbReference>
<reference evidence="2 3" key="1">
    <citation type="journal article" date="2014" name="Nat. Commun.">
        <title>Klebsormidium flaccidum genome reveals primary factors for plant terrestrial adaptation.</title>
        <authorList>
            <person name="Hori K."/>
            <person name="Maruyama F."/>
            <person name="Fujisawa T."/>
            <person name="Togashi T."/>
            <person name="Yamamoto N."/>
            <person name="Seo M."/>
            <person name="Sato S."/>
            <person name="Yamada T."/>
            <person name="Mori H."/>
            <person name="Tajima N."/>
            <person name="Moriyama T."/>
            <person name="Ikeuchi M."/>
            <person name="Watanabe M."/>
            <person name="Wada H."/>
            <person name="Kobayashi K."/>
            <person name="Saito M."/>
            <person name="Masuda T."/>
            <person name="Sasaki-Sekimoto Y."/>
            <person name="Mashiguchi K."/>
            <person name="Awai K."/>
            <person name="Shimojima M."/>
            <person name="Masuda S."/>
            <person name="Iwai M."/>
            <person name="Nobusawa T."/>
            <person name="Narise T."/>
            <person name="Kondo S."/>
            <person name="Saito H."/>
            <person name="Sato R."/>
            <person name="Murakawa M."/>
            <person name="Ihara Y."/>
            <person name="Oshima-Yamada Y."/>
            <person name="Ohtaka K."/>
            <person name="Satoh M."/>
            <person name="Sonobe K."/>
            <person name="Ishii M."/>
            <person name="Ohtani R."/>
            <person name="Kanamori-Sato M."/>
            <person name="Honoki R."/>
            <person name="Miyazaki D."/>
            <person name="Mochizuki H."/>
            <person name="Umetsu J."/>
            <person name="Higashi K."/>
            <person name="Shibata D."/>
            <person name="Kamiya Y."/>
            <person name="Sato N."/>
            <person name="Nakamura Y."/>
            <person name="Tabata S."/>
            <person name="Ida S."/>
            <person name="Kurokawa K."/>
            <person name="Ohta H."/>
        </authorList>
    </citation>
    <scope>NUCLEOTIDE SEQUENCE [LARGE SCALE GENOMIC DNA]</scope>
    <source>
        <strain evidence="2 3">NIES-2285</strain>
    </source>
</reference>
<dbReference type="AlphaFoldDB" id="A0A1Y1ING1"/>
<sequence length="657" mass="74253">MLCCQKSVEAMHQSKLEQLVAERKGDTPGAAEVEYLLNVAPILCEYSQQQERKARQAEEDEMEDESEMSECVLDGTMNNFIQVKRKIKDQATLTKLKIATLVEDEGSKAYQEAKTSHALLESRLHPEEDTCKKCNVPLLVVASESDLVCPECGHAQFFTDGTNGLTYEQEVNRVVIPAFAYKRANHLSEWLAQFQGKESTDIPAEVIDALRAEFRKARITSRHEISRAKVRALLKKLNYSKYYEHVPYIMKILGVSPPSMSQELEDKIRVMFLQCQTPFMKHRPTARKNFISYPYFLYKACQLLGEDQFLPCFPLLKSRPKLKAHDLLWQAICHELNWQFIPSMTAVGRTDHCTRHGGGRRCQTEGCKRSAAGKTDHCVTHGGGRRCITRGCTRSAVSPSDHCVTHGGGVRCNTPGCDKAAQAGTTHCIAHGGGRRCKTEGCDKSARGMTEHCITHGGGQRCITDGCDKAAQGGTENCIAHGGGIRCCVCSNVSVHYKGGACYECRERTALKRWEKQTTRWLNGLSWYCDETLPCAREMSTRTKSCIKRPDYVFVLESHVVVLEVDEDYHRYYNVACEVDRMGKIKDLIRLPIHFVRFNPAQRRYPLLEDLLRHLFANPKGAQNAAGMMVHFVGYPEERMQELSDEDEFCYEYKEVA</sequence>
<keyword evidence="3" id="KW-1185">Reference proteome</keyword>
<proteinExistence type="predicted"/>
<dbReference type="STRING" id="105231.A0A1Y1ING1"/>
<dbReference type="Pfam" id="PF04947">
    <property type="entry name" value="Pox_VLTF3"/>
    <property type="match status" value="1"/>
</dbReference>
<accession>A0A1Y1ING1</accession>
<evidence type="ECO:0000313" key="2">
    <source>
        <dbReference type="EMBL" id="GAQ90999.1"/>
    </source>
</evidence>
<dbReference type="PANTHER" id="PTHR31827">
    <property type="entry name" value="EMB|CAB89363.1"/>
    <property type="match status" value="1"/>
</dbReference>
<dbReference type="InterPro" id="IPR056866">
    <property type="entry name" value="Znf_WRKY19"/>
</dbReference>